<dbReference type="PROSITE" id="PS50943">
    <property type="entry name" value="HTH_CROC1"/>
    <property type="match status" value="1"/>
</dbReference>
<sequence>METGKRILELRHRKGMTQEQLGQQLHVSGQAVSKWENGDSLPDTTLLGSLAETLECSIDYLLGANKNGSLRRLLPTLEAELQEMKPDEKIDMAFKLFHLIDKSSIKRTSSFKEEAMARLPFIHAGPDGITVHWQGKFLCSVSIEALNETEAVWSMDDLPFELFPDDRKALFAVLLQHKKLFNSDAPIPEASLLADWPAGVDFEESMRECLESGILEKGKGGYRLGIRAEIVIRLLGVLLRSVGKPGTISQRSSNPPA</sequence>
<dbReference type="SMART" id="SM00530">
    <property type="entry name" value="HTH_XRE"/>
    <property type="match status" value="1"/>
</dbReference>
<name>A0A5C4T132_9BACL</name>
<dbReference type="InterPro" id="IPR001387">
    <property type="entry name" value="Cro/C1-type_HTH"/>
</dbReference>
<dbReference type="PANTHER" id="PTHR46558:SF11">
    <property type="entry name" value="HTH-TYPE TRANSCRIPTIONAL REGULATOR XRE"/>
    <property type="match status" value="1"/>
</dbReference>
<dbReference type="Gene3D" id="1.10.260.40">
    <property type="entry name" value="lambda repressor-like DNA-binding domains"/>
    <property type="match status" value="1"/>
</dbReference>
<dbReference type="Proteomes" id="UP000307943">
    <property type="component" value="Unassembled WGS sequence"/>
</dbReference>
<dbReference type="PANTHER" id="PTHR46558">
    <property type="entry name" value="TRACRIPTIONAL REGULATORY PROTEIN-RELATED-RELATED"/>
    <property type="match status" value="1"/>
</dbReference>
<feature type="domain" description="HTH cro/C1-type" evidence="2">
    <location>
        <begin position="7"/>
        <end position="61"/>
    </location>
</feature>
<dbReference type="EMBL" id="VDCQ01000056">
    <property type="protein sequence ID" value="TNJ62646.1"/>
    <property type="molecule type" value="Genomic_DNA"/>
</dbReference>
<keyword evidence="4" id="KW-1185">Reference proteome</keyword>
<protein>
    <submittedName>
        <fullName evidence="3">Helix-turn-helix transcriptional regulator</fullName>
    </submittedName>
</protein>
<keyword evidence="1" id="KW-0238">DNA-binding</keyword>
<evidence type="ECO:0000313" key="3">
    <source>
        <dbReference type="EMBL" id="TNJ62646.1"/>
    </source>
</evidence>
<comment type="caution">
    <text evidence="3">The sequence shown here is derived from an EMBL/GenBank/DDBJ whole genome shotgun (WGS) entry which is preliminary data.</text>
</comment>
<dbReference type="OrthoDB" id="9804312at2"/>
<dbReference type="Pfam" id="PF01381">
    <property type="entry name" value="HTH_3"/>
    <property type="match status" value="1"/>
</dbReference>
<evidence type="ECO:0000256" key="1">
    <source>
        <dbReference type="ARBA" id="ARBA00023125"/>
    </source>
</evidence>
<accession>A0A5C4T132</accession>
<dbReference type="CDD" id="cd00093">
    <property type="entry name" value="HTH_XRE"/>
    <property type="match status" value="1"/>
</dbReference>
<evidence type="ECO:0000313" key="4">
    <source>
        <dbReference type="Proteomes" id="UP000307943"/>
    </source>
</evidence>
<gene>
    <name evidence="3" type="ORF">FE784_29910</name>
</gene>
<evidence type="ECO:0000259" key="2">
    <source>
        <dbReference type="PROSITE" id="PS50943"/>
    </source>
</evidence>
<dbReference type="AlphaFoldDB" id="A0A5C4T132"/>
<proteinExistence type="predicted"/>
<dbReference type="InterPro" id="IPR010982">
    <property type="entry name" value="Lambda_DNA-bd_dom_sf"/>
</dbReference>
<dbReference type="GO" id="GO:0003677">
    <property type="term" value="F:DNA binding"/>
    <property type="evidence" value="ECO:0007669"/>
    <property type="project" value="UniProtKB-KW"/>
</dbReference>
<reference evidence="3 4" key="1">
    <citation type="submission" date="2019-05" db="EMBL/GenBank/DDBJ databases">
        <title>We sequenced the genome of Paenibacillus hemerocallicola KCTC 33185 for further insight into its adaptation and study the phylogeny of Paenibacillus.</title>
        <authorList>
            <person name="Narsing Rao M.P."/>
        </authorList>
    </citation>
    <scope>NUCLEOTIDE SEQUENCE [LARGE SCALE GENOMIC DNA]</scope>
    <source>
        <strain evidence="3 4">KCTC 33185</strain>
    </source>
</reference>
<dbReference type="SUPFAM" id="SSF47413">
    <property type="entry name" value="lambda repressor-like DNA-binding domains"/>
    <property type="match status" value="1"/>
</dbReference>
<organism evidence="3 4">
    <name type="scientific">Paenibacillus hemerocallicola</name>
    <dbReference type="NCBI Taxonomy" id="1172614"/>
    <lineage>
        <taxon>Bacteria</taxon>
        <taxon>Bacillati</taxon>
        <taxon>Bacillota</taxon>
        <taxon>Bacilli</taxon>
        <taxon>Bacillales</taxon>
        <taxon>Paenibacillaceae</taxon>
        <taxon>Paenibacillus</taxon>
    </lineage>
</organism>